<dbReference type="InterPro" id="IPR002575">
    <property type="entry name" value="Aminoglycoside_PTrfase"/>
</dbReference>
<evidence type="ECO:0000256" key="4">
    <source>
        <dbReference type="ARBA" id="ARBA00022777"/>
    </source>
</evidence>
<evidence type="ECO:0000256" key="1">
    <source>
        <dbReference type="ARBA" id="ARBA00004496"/>
    </source>
</evidence>
<keyword evidence="4" id="KW-0418">Kinase</keyword>
<comment type="caution">
    <text evidence="10">The sequence shown here is derived from an EMBL/GenBank/DDBJ whole genome shotgun (WGS) entry which is preliminary data.</text>
</comment>
<dbReference type="EC" id="2.7.1.81" evidence="7"/>
<evidence type="ECO:0000256" key="2">
    <source>
        <dbReference type="ARBA" id="ARBA00022490"/>
    </source>
</evidence>
<dbReference type="Proteomes" id="UP000033618">
    <property type="component" value="Unassembled WGS sequence"/>
</dbReference>
<evidence type="ECO:0000256" key="8">
    <source>
        <dbReference type="ARBA" id="ARBA00040505"/>
    </source>
</evidence>
<dbReference type="InterPro" id="IPR011009">
    <property type="entry name" value="Kinase-like_dom_sf"/>
</dbReference>
<sequence>MGRNDGGATNEALVNESLSKASSRVSLAHVEGIVHQHYGIHGQATVMTSERDQNFKITAPDGREFAFRVSNPAEPPEVNDFQLAAMQHIACADPDLPVPRVIRTLNGEAHLSLPFDKGELRSVRMISYLPGDVMLGVPRSAALRHNLGDALARMGHALRDFHHPGAFHELAWDLKHTPRVRGLLEHIDDAELRALTQSFADTFVTRVAPVLPTLRAQVVHNDLNLHNVLVDPAQPERVVGILDFGDLVHTALIVDVAVGASYHFADSATDPWLKVIEFVTAYHARVPLSAQELDLLYDLIAARYVVTIAITGWRAKRYPENGGYILKNHARSCTGLHLLSILNRDDASARLRLACNME</sequence>
<evidence type="ECO:0000313" key="11">
    <source>
        <dbReference type="Proteomes" id="UP000033618"/>
    </source>
</evidence>
<dbReference type="Pfam" id="PF01636">
    <property type="entry name" value="APH"/>
    <property type="match status" value="1"/>
</dbReference>
<proteinExistence type="predicted"/>
<evidence type="ECO:0000259" key="9">
    <source>
        <dbReference type="Pfam" id="PF01636"/>
    </source>
</evidence>
<dbReference type="PATRIC" id="fig|28092.6.peg.4664"/>
<keyword evidence="11" id="KW-1185">Reference proteome</keyword>
<evidence type="ECO:0000256" key="7">
    <source>
        <dbReference type="ARBA" id="ARBA00038873"/>
    </source>
</evidence>
<dbReference type="OrthoDB" id="156345at2"/>
<dbReference type="GO" id="GO:0005737">
    <property type="term" value="C:cytoplasm"/>
    <property type="evidence" value="ECO:0007669"/>
    <property type="project" value="UniProtKB-SubCell"/>
</dbReference>
<accession>A0A0F5JXQ9</accession>
<evidence type="ECO:0000256" key="3">
    <source>
        <dbReference type="ARBA" id="ARBA00022679"/>
    </source>
</evidence>
<evidence type="ECO:0000256" key="5">
    <source>
        <dbReference type="ARBA" id="ARBA00036820"/>
    </source>
</evidence>
<dbReference type="RefSeq" id="WP_036010174.1">
    <property type="nucleotide sequence ID" value="NZ_CADFGU010000009.1"/>
</dbReference>
<gene>
    <name evidence="10" type="ORF">WM40_19885</name>
</gene>
<dbReference type="Gene3D" id="3.90.1200.10">
    <property type="match status" value="1"/>
</dbReference>
<reference evidence="10 11" key="1">
    <citation type="submission" date="2015-03" db="EMBL/GenBank/DDBJ databases">
        <title>Draft Genome Sequence of Burkholderia andropogonis type strain ICMP2807, isolated from Sorghum bicolor.</title>
        <authorList>
            <person name="Lopes-Santos L."/>
            <person name="Castro D.B."/>
            <person name="Ottoboni L.M."/>
            <person name="Park D."/>
            <person name="Weirc B.S."/>
            <person name="Destefano S.A."/>
        </authorList>
    </citation>
    <scope>NUCLEOTIDE SEQUENCE [LARGE SCALE GENOMIC DNA]</scope>
    <source>
        <strain evidence="10 11">ICMP2807</strain>
    </source>
</reference>
<evidence type="ECO:0000313" key="10">
    <source>
        <dbReference type="EMBL" id="KKB62047.1"/>
    </source>
</evidence>
<comment type="subcellular location">
    <subcellularLocation>
        <location evidence="1">Cytoplasm</location>
    </subcellularLocation>
</comment>
<organism evidence="10 11">
    <name type="scientific">Robbsia andropogonis</name>
    <dbReference type="NCBI Taxonomy" id="28092"/>
    <lineage>
        <taxon>Bacteria</taxon>
        <taxon>Pseudomonadati</taxon>
        <taxon>Pseudomonadota</taxon>
        <taxon>Betaproteobacteria</taxon>
        <taxon>Burkholderiales</taxon>
        <taxon>Burkholderiaceae</taxon>
        <taxon>Robbsia</taxon>
    </lineage>
</organism>
<name>A0A0F5JXQ9_9BURK</name>
<evidence type="ECO:0000256" key="6">
    <source>
        <dbReference type="ARBA" id="ARBA00037368"/>
    </source>
</evidence>
<dbReference type="STRING" id="28092.WM40_19885"/>
<dbReference type="PANTHER" id="PTHR21064">
    <property type="entry name" value="AMINOGLYCOSIDE PHOSPHOTRANSFERASE DOMAIN-CONTAINING PROTEIN-RELATED"/>
    <property type="match status" value="1"/>
</dbReference>
<comment type="catalytic activity">
    <reaction evidence="5">
        <text>(5R)-5-hydroxy-L-lysine + GTP = (5R)-5-phosphooxy-L-lysine + GDP + H(+)</text>
        <dbReference type="Rhea" id="RHEA:19049"/>
        <dbReference type="ChEBI" id="CHEBI:15378"/>
        <dbReference type="ChEBI" id="CHEBI:37565"/>
        <dbReference type="ChEBI" id="CHEBI:57882"/>
        <dbReference type="ChEBI" id="CHEBI:58189"/>
        <dbReference type="ChEBI" id="CHEBI:58357"/>
        <dbReference type="EC" id="2.7.1.81"/>
    </reaction>
</comment>
<dbReference type="AlphaFoldDB" id="A0A0F5JXQ9"/>
<keyword evidence="2" id="KW-0963">Cytoplasm</keyword>
<protein>
    <recommendedName>
        <fullName evidence="8">Hydroxylysine kinase</fullName>
        <ecNumber evidence="7">2.7.1.81</ecNumber>
    </recommendedName>
</protein>
<feature type="domain" description="Aminoglycoside phosphotransferase" evidence="9">
    <location>
        <begin position="52"/>
        <end position="274"/>
    </location>
</feature>
<dbReference type="InterPro" id="IPR050249">
    <property type="entry name" value="Pseudomonas-type_ThrB"/>
</dbReference>
<dbReference type="EMBL" id="LAQU01000026">
    <property type="protein sequence ID" value="KKB62047.1"/>
    <property type="molecule type" value="Genomic_DNA"/>
</dbReference>
<comment type="function">
    <text evidence="6">Catalyzes the GTP-dependent phosphorylation of 5-hydroxy-L-lysine.</text>
</comment>
<dbReference type="SUPFAM" id="SSF56112">
    <property type="entry name" value="Protein kinase-like (PK-like)"/>
    <property type="match status" value="1"/>
</dbReference>
<dbReference type="GO" id="GO:0047992">
    <property type="term" value="F:hydroxylysine kinase activity"/>
    <property type="evidence" value="ECO:0007669"/>
    <property type="project" value="UniProtKB-EC"/>
</dbReference>
<dbReference type="PANTHER" id="PTHR21064:SF1">
    <property type="entry name" value="HYDROXYLYSINE KINASE"/>
    <property type="match status" value="1"/>
</dbReference>
<keyword evidence="3" id="KW-0808">Transferase</keyword>